<evidence type="ECO:0000256" key="1">
    <source>
        <dbReference type="ARBA" id="ARBA00004162"/>
    </source>
</evidence>
<dbReference type="RefSeq" id="WP_344702055.1">
    <property type="nucleotide sequence ID" value="NZ_BAABCK010000020.1"/>
</dbReference>
<organism evidence="15 16">
    <name type="scientific">Salinicoccus jeotgali</name>
    <dbReference type="NCBI Taxonomy" id="381634"/>
    <lineage>
        <taxon>Bacteria</taxon>
        <taxon>Bacillati</taxon>
        <taxon>Bacillota</taxon>
        <taxon>Bacilli</taxon>
        <taxon>Bacillales</taxon>
        <taxon>Staphylococcaceae</taxon>
        <taxon>Salinicoccus</taxon>
    </lineage>
</organism>
<sequence>MQMISLPLFWTIILDIIAWFFFHMIISVLCFKLPLASFQNNAFWSRIYRWEDSGNLWHRLFRVKSWKGRLIDGASLFKKGYQKKTLHGVNRSELKTFAEETKRAELTHWASILPAPLFFLWNPPLAGFLMIVYAVVFNLPFIITQRYNRGRIEKMLS</sequence>
<reference evidence="16" key="1">
    <citation type="journal article" date="2019" name="Int. J. Syst. Evol. Microbiol.">
        <title>The Global Catalogue of Microorganisms (GCM) 10K type strain sequencing project: providing services to taxonomists for standard genome sequencing and annotation.</title>
        <authorList>
            <consortium name="The Broad Institute Genomics Platform"/>
            <consortium name="The Broad Institute Genome Sequencing Center for Infectious Disease"/>
            <person name="Wu L."/>
            <person name="Ma J."/>
        </authorList>
    </citation>
    <scope>NUCLEOTIDE SEQUENCE [LARGE SCALE GENOMIC DNA]</scope>
    <source>
        <strain evidence="16">JCM 16981</strain>
    </source>
</reference>
<keyword evidence="8 14" id="KW-0472">Membrane</keyword>
<evidence type="ECO:0000256" key="3">
    <source>
        <dbReference type="ARBA" id="ARBA00022679"/>
    </source>
</evidence>
<evidence type="ECO:0000256" key="11">
    <source>
        <dbReference type="ARBA" id="ARBA00023603"/>
    </source>
</evidence>
<comment type="similarity">
    <text evidence="11">Belongs to the acyltransferase CrtO family.</text>
</comment>
<name>A0ABP7EQ08_9STAP</name>
<comment type="subcellular location">
    <subcellularLocation>
        <location evidence="1">Cell membrane</location>
        <topology evidence="1">Single-pass membrane protein</topology>
    </subcellularLocation>
</comment>
<evidence type="ECO:0000256" key="10">
    <source>
        <dbReference type="ARBA" id="ARBA00023588"/>
    </source>
</evidence>
<dbReference type="InterPro" id="IPR044021">
    <property type="entry name" value="CrtO"/>
</dbReference>
<dbReference type="GO" id="GO:0016746">
    <property type="term" value="F:acyltransferase activity"/>
    <property type="evidence" value="ECO:0007669"/>
    <property type="project" value="UniProtKB-KW"/>
</dbReference>
<keyword evidence="5" id="KW-0732">Signal</keyword>
<evidence type="ECO:0000256" key="5">
    <source>
        <dbReference type="ARBA" id="ARBA00022729"/>
    </source>
</evidence>
<evidence type="ECO:0000256" key="12">
    <source>
        <dbReference type="ARBA" id="ARBA00023667"/>
    </source>
</evidence>
<evidence type="ECO:0000256" key="9">
    <source>
        <dbReference type="ARBA" id="ARBA00023315"/>
    </source>
</evidence>
<evidence type="ECO:0000256" key="4">
    <source>
        <dbReference type="ARBA" id="ARBA00022692"/>
    </source>
</evidence>
<feature type="transmembrane region" description="Helical" evidence="14">
    <location>
        <begin position="12"/>
        <end position="35"/>
    </location>
</feature>
<evidence type="ECO:0000256" key="13">
    <source>
        <dbReference type="ARBA" id="ARBA00025324"/>
    </source>
</evidence>
<comment type="pathway">
    <text evidence="10">Carotenoid biosynthesis; staphyloxanthin biosynthesis; staphyloxanthin from farnesyl diphosphate: step 5/5.</text>
</comment>
<keyword evidence="16" id="KW-1185">Reference proteome</keyword>
<accession>A0ABP7EQ08</accession>
<protein>
    <recommendedName>
        <fullName evidence="12">Glycosyl-4,4'-diaponeurosporenoate acyltransferase</fullName>
    </recommendedName>
</protein>
<dbReference type="EMBL" id="BAABCK010000020">
    <property type="protein sequence ID" value="GAA3722030.1"/>
    <property type="molecule type" value="Genomic_DNA"/>
</dbReference>
<evidence type="ECO:0000313" key="15">
    <source>
        <dbReference type="EMBL" id="GAA3722030.1"/>
    </source>
</evidence>
<dbReference type="Pfam" id="PF18927">
    <property type="entry name" value="CrtO"/>
    <property type="match status" value="1"/>
</dbReference>
<comment type="function">
    <text evidence="13">Catalyzes the acylation of glycosyl-4,4'-diaponeurosporenoate, i.e. the esterification of glucose at the C6'' position with the carboxyl group of the C(15) fatty acid 12-methyltetradecanoic acid, to yield staphyloxanthin. This is the last step in the biosynthesis of this orange pigment, present in most staphylococci strains.</text>
</comment>
<keyword evidence="4 14" id="KW-0812">Transmembrane</keyword>
<evidence type="ECO:0000256" key="14">
    <source>
        <dbReference type="SAM" id="Phobius"/>
    </source>
</evidence>
<evidence type="ECO:0000256" key="7">
    <source>
        <dbReference type="ARBA" id="ARBA00022989"/>
    </source>
</evidence>
<dbReference type="Proteomes" id="UP001500920">
    <property type="component" value="Unassembled WGS sequence"/>
</dbReference>
<keyword evidence="6" id="KW-0125">Carotenoid biosynthesis</keyword>
<evidence type="ECO:0000256" key="8">
    <source>
        <dbReference type="ARBA" id="ARBA00023136"/>
    </source>
</evidence>
<keyword evidence="3" id="KW-0808">Transferase</keyword>
<keyword evidence="9 15" id="KW-0012">Acyltransferase</keyword>
<keyword evidence="7 14" id="KW-1133">Transmembrane helix</keyword>
<proteinExistence type="inferred from homology"/>
<feature type="transmembrane region" description="Helical" evidence="14">
    <location>
        <begin position="125"/>
        <end position="144"/>
    </location>
</feature>
<gene>
    <name evidence="15" type="primary">crtO</name>
    <name evidence="15" type="ORF">GCM10022378_10140</name>
</gene>
<evidence type="ECO:0000313" key="16">
    <source>
        <dbReference type="Proteomes" id="UP001500920"/>
    </source>
</evidence>
<evidence type="ECO:0000256" key="2">
    <source>
        <dbReference type="ARBA" id="ARBA00022475"/>
    </source>
</evidence>
<keyword evidence="2" id="KW-1003">Cell membrane</keyword>
<comment type="caution">
    <text evidence="15">The sequence shown here is derived from an EMBL/GenBank/DDBJ whole genome shotgun (WGS) entry which is preliminary data.</text>
</comment>
<evidence type="ECO:0000256" key="6">
    <source>
        <dbReference type="ARBA" id="ARBA00022746"/>
    </source>
</evidence>